<protein>
    <submittedName>
        <fullName evidence="1">Uncharacterized protein</fullName>
    </submittedName>
</protein>
<accession>A0A1G2BC18</accession>
<organism evidence="1 2">
    <name type="scientific">Candidatus Kerfeldbacteria bacterium RIFOXYB2_FULL_38_14</name>
    <dbReference type="NCBI Taxonomy" id="1798547"/>
    <lineage>
        <taxon>Bacteria</taxon>
        <taxon>Candidatus Kerfeldiibacteriota</taxon>
    </lineage>
</organism>
<sequence length="1307" mass="145295">MGYVMLGQISTAQASGRITKGAKDLETVPPGQFQTYADGILNTQYSGKQTIPVLRKLQWYSDGLEDTFYLSDVADYGYHTVKQYYKPAYGQGYYFNIFDEDGIFGDGEDYDPAQAKENFGYSANTQTEGADVYYNFHLAWDFYKNIFNYTGVDNGKYPGASINYISYIHQPTTDNNTTSSYSYKIGTENDGKTVNKITNVFEYYDVLDDQYNNSPHTPAATIHEFTHAVEFFILGFNENGAMLGEYQKNDQGIALFEGYGELIENYGDCWLDNDKSLQIVPDGASCPWKFGGEVYSSGEIFGTIDYGYPVNLQNPESIGACNYYEDCFDENGNFLSGKEEHQGGGPLERAIYFISEGGEPCSGDNCGDTQSRYIKEKFSGVGENRSAEIAWTLMNKMAEGYDYRRTRGLASQYTRDNKIENDIVKRSFEAVGVLAEYNPVIVKIDEDATDFDSATGILTLDYRLEDNLNKIDDKYDIITYVDDEKVGQGQAVAQADGFSVASGDSKAIQLTPEQLNGKTTLTLRIKVYDIYGDTENEDTMTVPIQEYVPFDLNAPQVSFIGNDTTTAGQEYLELKMEIENIADNIDTKSGVLTLNTGSNKAQLANGQPVQPDGSVFINLADYYPNYQEPLTTSKDKPIACSFEKIDGHYHGTCLVRLLVSDQTYYCGRTSCSTFYASSMLEVPMLNNQGEVEEIVTVTSDQTAYNPYVDKSSPVLTGLQINEQDADANNAYYFDYDKNRETLKFSLGLHDDIAVKEVKISLAGIGEGSTQVLQDEYNFTVTGYPDIGQTDQLVDLFYGPETNPDIIIKGEYSAIITVQDWLGKTTVSDEYQIIIDNTVPTITTAVVNGNRYDNTVNSGSPIANGTSVKFKCTVTDNETSAESCTMKLFYITPKHVNTEVQTWEKQHDPAQAYTASETFLSDAYTLSQEGSYFVEMTGYNQVGMVSELKRLDFTVDPITSAPVITSMYPYYSTSNGSSIGQTIKFQALMTDSQYTINYAKYTIEFYKYKATSSTSTTIWDTTVNADKFTIKTWTPASDDTGGELKLEASFSNAQEGEYRWSVTGCNDSGKCTTSSQVVASIGKTVINTLTPSTNSLHAGNALTFTYNAYNSFPYYTYTLTDGKNTLRTGTVALSSVFPGTTTQDIIGVTAGCSNGAESCTQNYTLQLWSAGGSVSKSVTVSITKADPNDSCQQTVYEEVDFSNDPDIKTPQEVYYDCTQAVEGNITQNDIDQLMVKLQQIDGKKQNVTITSYMNEGSGWKYYSQTTVNSDDTEYISDFYPEDYYPLSIFGNSSHPAYQYRLEFVWGWE</sequence>
<evidence type="ECO:0000313" key="2">
    <source>
        <dbReference type="Proteomes" id="UP000176420"/>
    </source>
</evidence>
<proteinExistence type="predicted"/>
<name>A0A1G2BC18_9BACT</name>
<dbReference type="Proteomes" id="UP000176420">
    <property type="component" value="Unassembled WGS sequence"/>
</dbReference>
<dbReference type="InterPro" id="IPR027268">
    <property type="entry name" value="Peptidase_M4/M1_CTD_sf"/>
</dbReference>
<reference evidence="1 2" key="1">
    <citation type="journal article" date="2016" name="Nat. Commun.">
        <title>Thousands of microbial genomes shed light on interconnected biogeochemical processes in an aquifer system.</title>
        <authorList>
            <person name="Anantharaman K."/>
            <person name="Brown C.T."/>
            <person name="Hug L.A."/>
            <person name="Sharon I."/>
            <person name="Castelle C.J."/>
            <person name="Probst A.J."/>
            <person name="Thomas B.C."/>
            <person name="Singh A."/>
            <person name="Wilkins M.J."/>
            <person name="Karaoz U."/>
            <person name="Brodie E.L."/>
            <person name="Williams K.H."/>
            <person name="Hubbard S.S."/>
            <person name="Banfield J.F."/>
        </authorList>
    </citation>
    <scope>NUCLEOTIDE SEQUENCE [LARGE SCALE GENOMIC DNA]</scope>
</reference>
<evidence type="ECO:0000313" key="1">
    <source>
        <dbReference type="EMBL" id="OGY85747.1"/>
    </source>
</evidence>
<comment type="caution">
    <text evidence="1">The sequence shown here is derived from an EMBL/GenBank/DDBJ whole genome shotgun (WGS) entry which is preliminary data.</text>
</comment>
<dbReference type="EMBL" id="MHKI01000028">
    <property type="protein sequence ID" value="OGY85747.1"/>
    <property type="molecule type" value="Genomic_DNA"/>
</dbReference>
<gene>
    <name evidence="1" type="ORF">A2319_00705</name>
</gene>
<dbReference type="Gene3D" id="1.10.390.10">
    <property type="entry name" value="Neutral Protease Domain 2"/>
    <property type="match status" value="1"/>
</dbReference>
<dbReference type="SUPFAM" id="SSF55486">
    <property type="entry name" value="Metalloproteases ('zincins'), catalytic domain"/>
    <property type="match status" value="1"/>
</dbReference>